<evidence type="ECO:0000313" key="2">
    <source>
        <dbReference type="Proteomes" id="UP000193420"/>
    </source>
</evidence>
<reference evidence="2" key="1">
    <citation type="submission" date="2017-04" db="EMBL/GenBank/DDBJ databases">
        <authorList>
            <person name="Varghese N."/>
            <person name="Submissions S."/>
        </authorList>
    </citation>
    <scope>NUCLEOTIDE SEQUENCE [LARGE SCALE GENOMIC DNA]</scope>
    <source>
        <strain evidence="2">DSM 19835</strain>
    </source>
</reference>
<proteinExistence type="predicted"/>
<accession>A0A1X7J7Y8</accession>
<dbReference type="EMBL" id="FXAO01000003">
    <property type="protein sequence ID" value="SMG23622.1"/>
    <property type="molecule type" value="Genomic_DNA"/>
</dbReference>
<keyword evidence="2" id="KW-1185">Reference proteome</keyword>
<evidence type="ECO:0000313" key="1">
    <source>
        <dbReference type="EMBL" id="SMG23622.1"/>
    </source>
</evidence>
<sequence length="79" mass="9227">MTELINRNRTFQRGNALMDVYIKNRKVVPTFNVFVNDYFKIVDPSRANQTAVKQTTIVLKTVYDNFIKVKKTKMAVILD</sequence>
<organism evidence="1 2">
    <name type="scientific">Arenibacter troitsensis</name>
    <dbReference type="NCBI Taxonomy" id="188872"/>
    <lineage>
        <taxon>Bacteria</taxon>
        <taxon>Pseudomonadati</taxon>
        <taxon>Bacteroidota</taxon>
        <taxon>Flavobacteriia</taxon>
        <taxon>Flavobacteriales</taxon>
        <taxon>Flavobacteriaceae</taxon>
        <taxon>Arenibacter</taxon>
    </lineage>
</organism>
<dbReference type="OrthoDB" id="9944635at2"/>
<dbReference type="RefSeq" id="WP_085497649.1">
    <property type="nucleotide sequence ID" value="NZ_FXAO01000003.1"/>
</dbReference>
<protein>
    <submittedName>
        <fullName evidence="1">Uncharacterized protein</fullName>
    </submittedName>
</protein>
<dbReference type="STRING" id="188872.SAMN03080602_01465"/>
<name>A0A1X7J7Y8_9FLAO</name>
<dbReference type="AlphaFoldDB" id="A0A1X7J7Y8"/>
<gene>
    <name evidence="1" type="ORF">SAMN03080602_01465</name>
</gene>
<dbReference type="Proteomes" id="UP000193420">
    <property type="component" value="Unassembled WGS sequence"/>
</dbReference>